<dbReference type="PROSITE" id="PS00678">
    <property type="entry name" value="WD_REPEATS_1"/>
    <property type="match status" value="1"/>
</dbReference>
<dbReference type="PROSITE" id="PS50082">
    <property type="entry name" value="WD_REPEATS_2"/>
    <property type="match status" value="1"/>
</dbReference>
<dbReference type="SMART" id="SM00320">
    <property type="entry name" value="WD40"/>
    <property type="match status" value="5"/>
</dbReference>
<dbReference type="InterPro" id="IPR036322">
    <property type="entry name" value="WD40_repeat_dom_sf"/>
</dbReference>
<reference evidence="4 5" key="1">
    <citation type="journal article" date="2023" name="G3 (Bethesda)">
        <title>A high-quality reference genome for the fission yeast Schizosaccharomyces osmophilus.</title>
        <authorList>
            <person name="Jia G.S."/>
            <person name="Zhang W.C."/>
            <person name="Liang Y."/>
            <person name="Liu X.H."/>
            <person name="Rhind N."/>
            <person name="Pidoux A."/>
            <person name="Brysch-Herzberg M."/>
            <person name="Du L.L."/>
        </authorList>
    </citation>
    <scope>NUCLEOTIDE SEQUENCE [LARGE SCALE GENOMIC DNA]</scope>
    <source>
        <strain evidence="4 5">CBS 15793</strain>
    </source>
</reference>
<dbReference type="RefSeq" id="XP_056038430.1">
    <property type="nucleotide sequence ID" value="XM_056182494.1"/>
</dbReference>
<accession>A0AAE9WFC5</accession>
<proteinExistence type="predicted"/>
<organism evidence="4 5">
    <name type="scientific">Schizosaccharomyces osmophilus</name>
    <dbReference type="NCBI Taxonomy" id="2545709"/>
    <lineage>
        <taxon>Eukaryota</taxon>
        <taxon>Fungi</taxon>
        <taxon>Dikarya</taxon>
        <taxon>Ascomycota</taxon>
        <taxon>Taphrinomycotina</taxon>
        <taxon>Schizosaccharomycetes</taxon>
        <taxon>Schizosaccharomycetales</taxon>
        <taxon>Schizosaccharomycetaceae</taxon>
        <taxon>Schizosaccharomyces</taxon>
    </lineage>
</organism>
<name>A0AAE9WFC5_9SCHI</name>
<evidence type="ECO:0000256" key="1">
    <source>
        <dbReference type="ARBA" id="ARBA00022574"/>
    </source>
</evidence>
<dbReference type="InterPro" id="IPR015943">
    <property type="entry name" value="WD40/YVTN_repeat-like_dom_sf"/>
</dbReference>
<feature type="repeat" description="WD" evidence="3">
    <location>
        <begin position="235"/>
        <end position="269"/>
    </location>
</feature>
<gene>
    <name evidence="4" type="primary">bub3</name>
    <name evidence="4" type="ORF">SOMG_03705</name>
</gene>
<dbReference type="Proteomes" id="UP001212411">
    <property type="component" value="Chromosome 2"/>
</dbReference>
<keyword evidence="1 3" id="KW-0853">WD repeat</keyword>
<evidence type="ECO:0000313" key="5">
    <source>
        <dbReference type="Proteomes" id="UP001212411"/>
    </source>
</evidence>
<sequence>MPSILTRLNDFKDGISSVNFSPIEKDHLLIGSWDNGLKLVKAAEEQRCLQSYTLSSPILTSGYLNATAAFAGSLDGLVYLVDISSGTHLVIGKHGKGVSCTAAIQGSECFMTGSWDQSFQLWDPRQRVAIDKKHVEKKVLAASSALNLLVLGCTERENLVYDIRNLKLPFQRRPSTFKYMTRDVCCISGEGFVSSSIEGRTSIEYLNPSPEWQTKNFTFKCHRQIQKQHDIVYPVNALTFHPVHQTLATAGGDGSVAFWDIQVRKRLRVLYPSKTSISSVAYNFDGSLLSVATCAQDEANGSVYIYALENDFAMPKRSA</sequence>
<dbReference type="SUPFAM" id="SSF50978">
    <property type="entry name" value="WD40 repeat-like"/>
    <property type="match status" value="1"/>
</dbReference>
<dbReference type="GeneID" id="80877183"/>
<evidence type="ECO:0000313" key="4">
    <source>
        <dbReference type="EMBL" id="WBW74187.1"/>
    </source>
</evidence>
<dbReference type="Gene3D" id="2.130.10.10">
    <property type="entry name" value="YVTN repeat-like/Quinoprotein amine dehydrogenase"/>
    <property type="match status" value="1"/>
</dbReference>
<dbReference type="InterPro" id="IPR019775">
    <property type="entry name" value="WD40_repeat_CS"/>
</dbReference>
<dbReference type="KEGG" id="som:SOMG_03705"/>
<dbReference type="InterPro" id="IPR001680">
    <property type="entry name" value="WD40_rpt"/>
</dbReference>
<dbReference type="AlphaFoldDB" id="A0AAE9WFC5"/>
<dbReference type="Pfam" id="PF00400">
    <property type="entry name" value="WD40"/>
    <property type="match status" value="2"/>
</dbReference>
<dbReference type="EMBL" id="CP115612">
    <property type="protein sequence ID" value="WBW74187.1"/>
    <property type="molecule type" value="Genomic_DNA"/>
</dbReference>
<keyword evidence="2" id="KW-0677">Repeat</keyword>
<dbReference type="PANTHER" id="PTHR10971">
    <property type="entry name" value="MRNA EXPORT FACTOR AND BUB3"/>
    <property type="match status" value="1"/>
</dbReference>
<evidence type="ECO:0000256" key="3">
    <source>
        <dbReference type="PROSITE-ProRule" id="PRU00221"/>
    </source>
</evidence>
<protein>
    <submittedName>
        <fullName evidence="4">Mitotic spindle checkpoint WD repeat protein Bub3</fullName>
    </submittedName>
</protein>
<keyword evidence="5" id="KW-1185">Reference proteome</keyword>
<evidence type="ECO:0000256" key="2">
    <source>
        <dbReference type="ARBA" id="ARBA00022737"/>
    </source>
</evidence>